<gene>
    <name evidence="1" type="ORF">PFISCL1PPCAC_8787</name>
</gene>
<feature type="non-terminal residue" evidence="1">
    <location>
        <position position="75"/>
    </location>
</feature>
<dbReference type="Proteomes" id="UP001432322">
    <property type="component" value="Unassembled WGS sequence"/>
</dbReference>
<feature type="non-terminal residue" evidence="1">
    <location>
        <position position="1"/>
    </location>
</feature>
<evidence type="ECO:0000313" key="1">
    <source>
        <dbReference type="EMBL" id="GMT17490.1"/>
    </source>
</evidence>
<protein>
    <submittedName>
        <fullName evidence="1">Uncharacterized protein</fullName>
    </submittedName>
</protein>
<sequence>LRRLFMFLDRNALDAMELVSKKMLTFATSNGRSTVKRQVIGTSIVQTDVGHIFYVKRTPFQHYMYCINPTRTEST</sequence>
<organism evidence="1 2">
    <name type="scientific">Pristionchus fissidentatus</name>
    <dbReference type="NCBI Taxonomy" id="1538716"/>
    <lineage>
        <taxon>Eukaryota</taxon>
        <taxon>Metazoa</taxon>
        <taxon>Ecdysozoa</taxon>
        <taxon>Nematoda</taxon>
        <taxon>Chromadorea</taxon>
        <taxon>Rhabditida</taxon>
        <taxon>Rhabditina</taxon>
        <taxon>Diplogasteromorpha</taxon>
        <taxon>Diplogasteroidea</taxon>
        <taxon>Neodiplogasteridae</taxon>
        <taxon>Pristionchus</taxon>
    </lineage>
</organism>
<comment type="caution">
    <text evidence="1">The sequence shown here is derived from an EMBL/GenBank/DDBJ whole genome shotgun (WGS) entry which is preliminary data.</text>
</comment>
<keyword evidence="2" id="KW-1185">Reference proteome</keyword>
<proteinExistence type="predicted"/>
<reference evidence="1" key="1">
    <citation type="submission" date="2023-10" db="EMBL/GenBank/DDBJ databases">
        <title>Genome assembly of Pristionchus species.</title>
        <authorList>
            <person name="Yoshida K."/>
            <person name="Sommer R.J."/>
        </authorList>
    </citation>
    <scope>NUCLEOTIDE SEQUENCE</scope>
    <source>
        <strain evidence="1">RS5133</strain>
    </source>
</reference>
<name>A0AAV5VHR8_9BILA</name>
<accession>A0AAV5VHR8</accession>
<dbReference type="EMBL" id="BTSY01000003">
    <property type="protein sequence ID" value="GMT17490.1"/>
    <property type="molecule type" value="Genomic_DNA"/>
</dbReference>
<dbReference type="AlphaFoldDB" id="A0AAV5VHR8"/>
<evidence type="ECO:0000313" key="2">
    <source>
        <dbReference type="Proteomes" id="UP001432322"/>
    </source>
</evidence>